<feature type="region of interest" description="Disordered" evidence="7">
    <location>
        <begin position="740"/>
        <end position="803"/>
    </location>
</feature>
<keyword evidence="3" id="KW-0131">Cell cycle</keyword>
<evidence type="ECO:0000256" key="3">
    <source>
        <dbReference type="ARBA" id="ARBA00022776"/>
    </source>
</evidence>
<dbReference type="GO" id="GO:0007059">
    <property type="term" value="P:chromosome segregation"/>
    <property type="evidence" value="ECO:0007669"/>
    <property type="project" value="UniProtKB-KW"/>
</dbReference>
<dbReference type="GO" id="GO:0007062">
    <property type="term" value="P:sister chromatid cohesion"/>
    <property type="evidence" value="ECO:0007669"/>
    <property type="project" value="InterPro"/>
</dbReference>
<evidence type="ECO:0000256" key="7">
    <source>
        <dbReference type="SAM" id="MobiDB-lite"/>
    </source>
</evidence>
<dbReference type="CDD" id="cd21793">
    <property type="entry name" value="Rad21_Rec8_M_AtSYN1-like"/>
    <property type="match status" value="1"/>
</dbReference>
<gene>
    <name evidence="10" type="ORF">OLC1_LOCUS2870</name>
</gene>
<dbReference type="GO" id="GO:0003682">
    <property type="term" value="F:chromatin binding"/>
    <property type="evidence" value="ECO:0007669"/>
    <property type="project" value="TreeGrafter"/>
</dbReference>
<feature type="domain" description="Rad21/Rec8-like protein C-terminal eukaryotic" evidence="8">
    <location>
        <begin position="1114"/>
        <end position="1158"/>
    </location>
</feature>
<evidence type="ECO:0000313" key="10">
    <source>
        <dbReference type="EMBL" id="CAI9090794.1"/>
    </source>
</evidence>
<protein>
    <submittedName>
        <fullName evidence="10">OLC1v1025646C2</fullName>
    </submittedName>
</protein>
<keyword evidence="3" id="KW-0132">Cell division</keyword>
<comment type="similarity">
    <text evidence="2">Belongs to the rad21 family.</text>
</comment>
<name>A0AAV1C596_OLDCO</name>
<evidence type="ECO:0000256" key="1">
    <source>
        <dbReference type="ARBA" id="ARBA00004123"/>
    </source>
</evidence>
<reference evidence="10" key="1">
    <citation type="submission" date="2023-03" db="EMBL/GenBank/DDBJ databases">
        <authorList>
            <person name="Julca I."/>
        </authorList>
    </citation>
    <scope>NUCLEOTIDE SEQUENCE</scope>
</reference>
<evidence type="ECO:0000313" key="11">
    <source>
        <dbReference type="Proteomes" id="UP001161247"/>
    </source>
</evidence>
<keyword evidence="5" id="KW-0539">Nucleus</keyword>
<dbReference type="InterPro" id="IPR039781">
    <property type="entry name" value="Rad21/Rec8-like"/>
</dbReference>
<accession>A0AAV1C596</accession>
<evidence type="ECO:0000256" key="4">
    <source>
        <dbReference type="ARBA" id="ARBA00022829"/>
    </source>
</evidence>
<dbReference type="Proteomes" id="UP001161247">
    <property type="component" value="Chromosome 1"/>
</dbReference>
<feature type="region of interest" description="Disordered" evidence="7">
    <location>
        <begin position="852"/>
        <end position="874"/>
    </location>
</feature>
<dbReference type="PANTHER" id="PTHR12585:SF69">
    <property type="entry name" value="FI11703P"/>
    <property type="match status" value="1"/>
</dbReference>
<keyword evidence="4" id="KW-0159">Chromosome partition</keyword>
<proteinExistence type="inferred from homology"/>
<dbReference type="PANTHER" id="PTHR12585">
    <property type="entry name" value="SCC1 / RAD21 FAMILY MEMBER"/>
    <property type="match status" value="1"/>
</dbReference>
<evidence type="ECO:0000256" key="6">
    <source>
        <dbReference type="ARBA" id="ARBA00064543"/>
    </source>
</evidence>
<dbReference type="Gene3D" id="1.10.10.580">
    <property type="entry name" value="Structural maintenance of chromosome 1. Chain E"/>
    <property type="match status" value="1"/>
</dbReference>
<evidence type="ECO:0000259" key="8">
    <source>
        <dbReference type="Pfam" id="PF04824"/>
    </source>
</evidence>
<dbReference type="Pfam" id="PF04825">
    <property type="entry name" value="Rad21_Rec8_N"/>
    <property type="match status" value="1"/>
</dbReference>
<feature type="compositionally biased region" description="Basic and acidic residues" evidence="7">
    <location>
        <begin position="740"/>
        <end position="762"/>
    </location>
</feature>
<keyword evidence="11" id="KW-1185">Reference proteome</keyword>
<dbReference type="GO" id="GO:0005634">
    <property type="term" value="C:nucleus"/>
    <property type="evidence" value="ECO:0007669"/>
    <property type="project" value="UniProtKB-SubCell"/>
</dbReference>
<dbReference type="InterPro" id="IPR006909">
    <property type="entry name" value="Rad21/Rec8_C_eu"/>
</dbReference>
<dbReference type="EMBL" id="OX459118">
    <property type="protein sequence ID" value="CAI9090794.1"/>
    <property type="molecule type" value="Genomic_DNA"/>
</dbReference>
<dbReference type="InterPro" id="IPR036390">
    <property type="entry name" value="WH_DNA-bd_sf"/>
</dbReference>
<dbReference type="Pfam" id="PF04824">
    <property type="entry name" value="Rad21_Rec8"/>
    <property type="match status" value="1"/>
</dbReference>
<evidence type="ECO:0000256" key="5">
    <source>
        <dbReference type="ARBA" id="ARBA00023242"/>
    </source>
</evidence>
<keyword evidence="3" id="KW-0498">Mitosis</keyword>
<evidence type="ECO:0000256" key="2">
    <source>
        <dbReference type="ARBA" id="ARBA00009870"/>
    </source>
</evidence>
<dbReference type="GO" id="GO:0008278">
    <property type="term" value="C:cohesin complex"/>
    <property type="evidence" value="ECO:0007669"/>
    <property type="project" value="InterPro"/>
</dbReference>
<sequence length="1163" mass="126634">MFYSQFILAKKGPLGTIWIAAHLERKLRKNQVADTDIGVSVDSILFPDVPIALRLSSHLLLGVVRIYSRKVNYLFDDCSEALLKVKQAFRSTAVDLPPEESKAPYHSITLPETFDLDDFELPDNEIFQGNFVDHHISSREQITLQDNMEGVVYSTSQFGLDERFGDGDTSGLDLDEELLMGKIDGAGFPGVSADPQTSFNSMTQVKVDEHDEGLHASADSQMENVVEDIGRMDYAQAPSTPGLVEEPNLSNIQETSCCDDHNDFEDNHMTDVAAKDSENASIGLIPHHEHEHVEDPATPKEIKSDGAHCNAHHTSELEIEKGFSPPTEDADKLILTEGTVAASASGNLVGEIPADHDEPILADKVNAASDSHEDGELNKTVSASGLAKSNDLLSAGDSERPSSPRDAPNMDFQAPILRPCNGDLGKGDPSHTGAGNSVDVETCDKGEICNSVGDSELKQKENIFAEPSSLDVCAESVKSDTLGNDTVQGDTAGTECPAPEKMLSLPEGFSDQPSNLLMESTPLDMAHVDESDAGSRIVSGKKRSYTESTLTEQSLNSVESSRAVRMRKTAEAIPDDDDLLSSILVGRRSSALKVKPTPRPGEITSLKRHRTAPRTYTSKRKVLMDDTMVLHGDTIRQQLMSTEDIRRLRKKAPCTRPEIAMIQRQFLEDQMFREPILSGVSPCLASLHSQTYDLSGIRICKDESNILVTEPVLGSKKDASVENISTEDAVASAEPASIVVDDRDGPNELETVREDGEQRSGDPPEFSEVKLCGMEEPTEDLPAALDPSRIPTEPLQGVAGSEIGGSSSIAEAAHPLSSVEIGASESVSNDIGDGPSSAIQRDSLDRSEMAVPMQMEDEQPSLCDEKRESGSVEMEAPVHMDEPVVSCDERRELECADVDASMMHGVTGKPNDNDDTVYGGDFIASDETGHGAGDGVLQESSKAAAAVAIDRETNGQVEYTDHDLLMESETDINRSRVTNDGRFLDGLSGEESLISCSSPAQNLTSQASPLPEVEDYVLHEHNHGNVADADISSFNVFNREEQDYSAAAHDTEFLNVDDDEVDEVTDDYIPEADEVRFTENTGWSSRTRAVGKYLQTLFVKEAEYGRKAIPMDGLLVGKSRKEASRMFFEALVLKTRDYIHVEQQCPFDNIIIKPKTKLVKSDF</sequence>
<dbReference type="GO" id="GO:1990414">
    <property type="term" value="P:replication-born double-strand break repair via sister chromatid exchange"/>
    <property type="evidence" value="ECO:0007669"/>
    <property type="project" value="TreeGrafter"/>
</dbReference>
<feature type="compositionally biased region" description="Basic and acidic residues" evidence="7">
    <location>
        <begin position="863"/>
        <end position="874"/>
    </location>
</feature>
<comment type="subcellular location">
    <subcellularLocation>
        <location evidence="1">Nucleus</location>
    </subcellularLocation>
</comment>
<dbReference type="InterPro" id="IPR006910">
    <property type="entry name" value="Rad21_Rec8_N"/>
</dbReference>
<dbReference type="SUPFAM" id="SSF46785">
    <property type="entry name" value="Winged helix' DNA-binding domain"/>
    <property type="match status" value="1"/>
</dbReference>
<dbReference type="AlphaFoldDB" id="A0AAV1C596"/>
<comment type="subunit">
    <text evidence="6">Component of the cohesin complex.</text>
</comment>
<dbReference type="InterPro" id="IPR023093">
    <property type="entry name" value="ScpA-like_C"/>
</dbReference>
<evidence type="ECO:0000259" key="9">
    <source>
        <dbReference type="Pfam" id="PF04825"/>
    </source>
</evidence>
<dbReference type="FunFam" id="1.10.10.580:FF:000002">
    <property type="entry name" value="Sister chromatid cohesion 1 protein 4"/>
    <property type="match status" value="1"/>
</dbReference>
<feature type="region of interest" description="Disordered" evidence="7">
    <location>
        <begin position="388"/>
        <end position="441"/>
    </location>
</feature>
<organism evidence="10 11">
    <name type="scientific">Oldenlandia corymbosa var. corymbosa</name>
    <dbReference type="NCBI Taxonomy" id="529605"/>
    <lineage>
        <taxon>Eukaryota</taxon>
        <taxon>Viridiplantae</taxon>
        <taxon>Streptophyta</taxon>
        <taxon>Embryophyta</taxon>
        <taxon>Tracheophyta</taxon>
        <taxon>Spermatophyta</taxon>
        <taxon>Magnoliopsida</taxon>
        <taxon>eudicotyledons</taxon>
        <taxon>Gunneridae</taxon>
        <taxon>Pentapetalae</taxon>
        <taxon>asterids</taxon>
        <taxon>lamiids</taxon>
        <taxon>Gentianales</taxon>
        <taxon>Rubiaceae</taxon>
        <taxon>Rubioideae</taxon>
        <taxon>Spermacoceae</taxon>
        <taxon>Hedyotis-Oldenlandia complex</taxon>
        <taxon>Oldenlandia</taxon>
    </lineage>
</organism>
<feature type="domain" description="Rad21/Rec8-like protein N-terminal" evidence="9">
    <location>
        <begin position="1"/>
        <end position="101"/>
    </location>
</feature>